<dbReference type="PATRIC" id="fig|272123.3.peg.6561"/>
<evidence type="ECO:0000313" key="2">
    <source>
        <dbReference type="EMBL" id="AFZ61317.1"/>
    </source>
</evidence>
<feature type="region of interest" description="Disordered" evidence="1">
    <location>
        <begin position="1"/>
        <end position="20"/>
    </location>
</feature>
<dbReference type="HOGENOM" id="CLU_2354695_0_0_3"/>
<sequence>MGTSGRGGKREGGGRPSNWQYQPTCTIRVPKIFAEILLKTAQELDKGLNEIIIVDPKKMSVSPQVKKEVLSLSQLRIYTREGHKTLRLEELISVLQQCLKQKD</sequence>
<evidence type="ECO:0000256" key="1">
    <source>
        <dbReference type="SAM" id="MobiDB-lite"/>
    </source>
</evidence>
<accession>K9ZS18</accession>
<protein>
    <submittedName>
        <fullName evidence="2">Uncharacterized protein</fullName>
    </submittedName>
</protein>
<evidence type="ECO:0000313" key="3">
    <source>
        <dbReference type="Proteomes" id="UP000010474"/>
    </source>
</evidence>
<reference evidence="3" key="1">
    <citation type="journal article" date="2013" name="Proc. Natl. Acad. Sci. U.S.A.">
        <title>Improving the coverage of the cyanobacterial phylum using diversity-driven genome sequencing.</title>
        <authorList>
            <person name="Shih P.M."/>
            <person name="Wu D."/>
            <person name="Latifi A."/>
            <person name="Axen S.D."/>
            <person name="Fewer D.P."/>
            <person name="Talla E."/>
            <person name="Calteau A."/>
            <person name="Cai F."/>
            <person name="Tandeau de Marsac N."/>
            <person name="Rippka R."/>
            <person name="Herdman M."/>
            <person name="Sivonen K."/>
            <person name="Coursin T."/>
            <person name="Laurent T."/>
            <person name="Goodwin L."/>
            <person name="Nolan M."/>
            <person name="Davenport K.W."/>
            <person name="Han C.S."/>
            <person name="Rubin E.M."/>
            <person name="Eisen J.A."/>
            <person name="Woyke T."/>
            <person name="Gugger M."/>
            <person name="Kerfeld C.A."/>
        </authorList>
    </citation>
    <scope>NUCLEOTIDE SEQUENCE [LARGE SCALE GENOMIC DNA]</scope>
    <source>
        <strain evidence="3">ATCC 27899 / PCC 7122</strain>
    </source>
</reference>
<keyword evidence="2" id="KW-0614">Plasmid</keyword>
<keyword evidence="3" id="KW-1185">Reference proteome</keyword>
<gene>
    <name evidence="2" type="ordered locus">Anacy_6040</name>
</gene>
<dbReference type="AlphaFoldDB" id="K9ZS18"/>
<geneLocation type="plasmid" evidence="2 3">
    <name>pANACY.03</name>
</geneLocation>
<dbReference type="Proteomes" id="UP000010474">
    <property type="component" value="Plasmid pANACY.03"/>
</dbReference>
<dbReference type="RefSeq" id="WP_015217783.1">
    <property type="nucleotide sequence ID" value="NC_019773.1"/>
</dbReference>
<name>K9ZS18_ANACC</name>
<dbReference type="OrthoDB" id="583744at2"/>
<organism evidence="2 3">
    <name type="scientific">Anabaena cylindrica (strain ATCC 27899 / PCC 7122)</name>
    <dbReference type="NCBI Taxonomy" id="272123"/>
    <lineage>
        <taxon>Bacteria</taxon>
        <taxon>Bacillati</taxon>
        <taxon>Cyanobacteriota</taxon>
        <taxon>Cyanophyceae</taxon>
        <taxon>Nostocales</taxon>
        <taxon>Nostocaceae</taxon>
        <taxon>Anabaena</taxon>
    </lineage>
</organism>
<dbReference type="EMBL" id="CP003662">
    <property type="protein sequence ID" value="AFZ61317.1"/>
    <property type="molecule type" value="Genomic_DNA"/>
</dbReference>
<proteinExistence type="predicted"/>
<dbReference type="KEGG" id="acy:Anacy_6040"/>